<dbReference type="VEuPathDB" id="FungiDB:CLCR_09568"/>
<evidence type="ECO:0000313" key="3">
    <source>
        <dbReference type="Proteomes" id="UP000094526"/>
    </source>
</evidence>
<dbReference type="Proteomes" id="UP000094526">
    <property type="component" value="Unassembled WGS sequence"/>
</dbReference>
<sequence length="879" mass="98271">MTVTAGSITKDLEQYGAEATLDDLYQSKDTRHWMKEISEYVRKRANGTGSSGLSRKGSTLKRANSSVSSGLSKRRTGLIKLQHSLSLADPHQSWIDAPETLYTAQLPQGQGVAPPQGQGVAPPQGQGVAPPQGQDVAPPQGQDVAPPQGQDVAPPQAQKFSLVEAYQMAMKSTGDLWLATVRLTFLHLLFFDVSMALSPNSERISSNLERLVTKELESAGLTKVDQDRLHLWIRLGKFYNSLIEHLGEGCLFFLPADTALNGEPLSDSSIDPVVSHLRNLGIQEKIEQYQANARGKTLRNHLRDHIVQNLSRPGMDNLQALSSTPTRSHPMEPSTGLGSSQHNSGNYSLPGPENAQGLLTHGFHDSEVSDCLCGLLYSLGSSKIQDRLLLYGTLPQQRWSSTGEIHKINLADTGLDARLVRLFSSEHDLKHALEACVRQGVIVRTQSDDGLVAYSLCNEAQFSNAPEQDALMLQGLIFLAHVYPREEALHDSYHEDGKFLLPYLKRFWQYILSERCPPIPRLARESLTEASLAASRLGGSEEAMAVAEKMHQEGLPTYLKLALVHRKSVTLRMNGRSLQSEALILKALESEALNLEITADVRTRCFYGRLLLSNIENAIQQEQFQKALSYLGEIPIRQLSPSALEFQIVRLKSTVHGRLSRYAGDFPHAAECLLLCLETVKNTAGRYHHKHHLADVYCELQSPSEAQNLLNDDIEQLKTTNKRQSKAFRRLQLSFAEACILQKNFQGAESVLKQLEERFRQLSDQDITDQLGHVRSMFGLLRIDCYQRRWLSALERTDKVFNLMQEYQTFSTDSFHKHISLLFRAVILDELGQREQSLAAYQSAKAFKDSPIYFIPGMGTYVVEELKARARLRRLSDSE</sequence>
<feature type="region of interest" description="Disordered" evidence="1">
    <location>
        <begin position="107"/>
        <end position="156"/>
    </location>
</feature>
<dbReference type="EMBL" id="LGRB01000008">
    <property type="protein sequence ID" value="OCT52740.1"/>
    <property type="molecule type" value="Genomic_DNA"/>
</dbReference>
<feature type="region of interest" description="Disordered" evidence="1">
    <location>
        <begin position="41"/>
        <end position="72"/>
    </location>
</feature>
<gene>
    <name evidence="2" type="ORF">CLCR_09568</name>
</gene>
<accession>A0A1C1CWA7</accession>
<evidence type="ECO:0000313" key="2">
    <source>
        <dbReference type="EMBL" id="OCT52740.1"/>
    </source>
</evidence>
<dbReference type="InterPro" id="IPR011990">
    <property type="entry name" value="TPR-like_helical_dom_sf"/>
</dbReference>
<organism evidence="2 3">
    <name type="scientific">Cladophialophora carrionii</name>
    <dbReference type="NCBI Taxonomy" id="86049"/>
    <lineage>
        <taxon>Eukaryota</taxon>
        <taxon>Fungi</taxon>
        <taxon>Dikarya</taxon>
        <taxon>Ascomycota</taxon>
        <taxon>Pezizomycotina</taxon>
        <taxon>Eurotiomycetes</taxon>
        <taxon>Chaetothyriomycetidae</taxon>
        <taxon>Chaetothyriales</taxon>
        <taxon>Herpotrichiellaceae</taxon>
        <taxon>Cladophialophora</taxon>
    </lineage>
</organism>
<protein>
    <submittedName>
        <fullName evidence="2">Uncharacterized protein</fullName>
    </submittedName>
</protein>
<dbReference type="AlphaFoldDB" id="A0A1C1CWA7"/>
<evidence type="ECO:0000256" key="1">
    <source>
        <dbReference type="SAM" id="MobiDB-lite"/>
    </source>
</evidence>
<comment type="caution">
    <text evidence="2">The sequence shown here is derived from an EMBL/GenBank/DDBJ whole genome shotgun (WGS) entry which is preliminary data.</text>
</comment>
<feature type="region of interest" description="Disordered" evidence="1">
    <location>
        <begin position="314"/>
        <end position="353"/>
    </location>
</feature>
<reference evidence="3" key="1">
    <citation type="submission" date="2015-07" db="EMBL/GenBank/DDBJ databases">
        <authorList>
            <person name="Teixeira M.M."/>
            <person name="Souza R.C."/>
            <person name="Almeida L.G."/>
            <person name="Vicente V.A."/>
            <person name="de Hoog S."/>
            <person name="Bocca A.L."/>
            <person name="de Almeida S.R."/>
            <person name="Vasconcelos A.T."/>
            <person name="Felipe M.S."/>
        </authorList>
    </citation>
    <scope>NUCLEOTIDE SEQUENCE [LARGE SCALE GENOMIC DNA]</scope>
    <source>
        <strain evidence="3">KSF</strain>
    </source>
</reference>
<name>A0A1C1CWA7_9EURO</name>
<dbReference type="STRING" id="86049.A0A1C1CWA7"/>
<feature type="compositionally biased region" description="Low complexity" evidence="1">
    <location>
        <begin position="107"/>
        <end position="134"/>
    </location>
</feature>
<dbReference type="OrthoDB" id="4523281at2759"/>
<feature type="compositionally biased region" description="Polar residues" evidence="1">
    <location>
        <begin position="47"/>
        <end position="71"/>
    </location>
</feature>
<proteinExistence type="predicted"/>
<feature type="compositionally biased region" description="Polar residues" evidence="1">
    <location>
        <begin position="336"/>
        <end position="347"/>
    </location>
</feature>
<keyword evidence="3" id="KW-1185">Reference proteome</keyword>
<dbReference type="Gene3D" id="1.25.40.10">
    <property type="entry name" value="Tetratricopeptide repeat domain"/>
    <property type="match status" value="1"/>
</dbReference>